<dbReference type="SUPFAM" id="SSF51445">
    <property type="entry name" value="(Trans)glycosidases"/>
    <property type="match status" value="1"/>
</dbReference>
<evidence type="ECO:0000313" key="2">
    <source>
        <dbReference type="EMBL" id="QGG46211.1"/>
    </source>
</evidence>
<dbReference type="GO" id="GO:0005975">
    <property type="term" value="P:carbohydrate metabolic process"/>
    <property type="evidence" value="ECO:0007669"/>
    <property type="project" value="InterPro"/>
</dbReference>
<dbReference type="GO" id="GO:0004556">
    <property type="term" value="F:alpha-amylase activity"/>
    <property type="evidence" value="ECO:0007669"/>
    <property type="project" value="UniProtKB-EC"/>
</dbReference>
<proteinExistence type="predicted"/>
<keyword evidence="2" id="KW-0326">Glycosidase</keyword>
<dbReference type="AlphaFoldDB" id="A0A5Q2MWW3"/>
<dbReference type="KEGG" id="hcv:FTV88_0032"/>
<dbReference type="InterPro" id="IPR017853">
    <property type="entry name" value="GH"/>
</dbReference>
<dbReference type="InterPro" id="IPR006047">
    <property type="entry name" value="GH13_cat_dom"/>
</dbReference>
<dbReference type="EC" id="3.2.1.1" evidence="2"/>
<accession>A0A5Q2MWW3</accession>
<keyword evidence="3" id="KW-1185">Reference proteome</keyword>
<gene>
    <name evidence="2" type="primary">amyA</name>
    <name evidence="2" type="ORF">FTV88_0032</name>
</gene>
<keyword evidence="2" id="KW-0378">Hydrolase</keyword>
<dbReference type="RefSeq" id="WP_153723824.1">
    <property type="nucleotide sequence ID" value="NZ_CP045875.1"/>
</dbReference>
<dbReference type="Gene3D" id="3.20.20.80">
    <property type="entry name" value="Glycosidases"/>
    <property type="match status" value="1"/>
</dbReference>
<name>A0A5Q2MWW3_9FIRM</name>
<dbReference type="SMART" id="SM00642">
    <property type="entry name" value="Aamy"/>
    <property type="match status" value="1"/>
</dbReference>
<evidence type="ECO:0000313" key="3">
    <source>
        <dbReference type="Proteomes" id="UP000366051"/>
    </source>
</evidence>
<dbReference type="CDD" id="cd11313">
    <property type="entry name" value="AmyAc_arch_bac_AmyA"/>
    <property type="match status" value="1"/>
</dbReference>
<sequence length="500" mass="57548">MASVPQWFQSAILYQIYPRVHGFREGRFGTFVDIEHDLERIQKLGANTIWLMPIQPLGEVNRKGLSGSPYAIRDYKGISPDLVACDRKEDKTAEEVEALGKEQFRSLVQAAHQRGIRVLMDFVGNHCAPDNVLLDPANPPERGGYHPEWFLWEPDRDIPLAPEPEWWDTVDLNYGIAVPGKPNYHRLYHQVDKDKTALWTYMISVLTYWVEEFDIDGYRCDFAHWVPLEFWRDAIGQVKAIKKDVVFFAEAYDRLKELLESGFDATYAFDIYNQLKSLHHEVRSNDPYFEVPFIKDKIYWEANYYGERYMMVRYTENHDEIRSVVMYGGEERSKPPFLLALTLPGVPLLYAGQEAGAVIRPPLFEGNFGEEAFQSIDFQGNEALTAWYEKVLALRQSKGCFHGGETSFLIPNNRKMVSYLRRKGEDMIIVLINFAFDSPSEEVEFDLPGIVLQSCWDRGGQLVDILEGQVKVQIGSHTVAQRVAFSLKPLQSLLLEVRKG</sequence>
<dbReference type="OrthoDB" id="9805159at2"/>
<dbReference type="PANTHER" id="PTHR47786">
    <property type="entry name" value="ALPHA-1,4-GLUCAN:MALTOSE-1-PHOSPHATE MALTOSYLTRANSFERASE"/>
    <property type="match status" value="1"/>
</dbReference>
<feature type="domain" description="Glycosyl hydrolase family 13 catalytic" evidence="1">
    <location>
        <begin position="15"/>
        <end position="395"/>
    </location>
</feature>
<dbReference type="Pfam" id="PF00128">
    <property type="entry name" value="Alpha-amylase"/>
    <property type="match status" value="1"/>
</dbReference>
<dbReference type="EMBL" id="CP045875">
    <property type="protein sequence ID" value="QGG46211.1"/>
    <property type="molecule type" value="Genomic_DNA"/>
</dbReference>
<protein>
    <submittedName>
        <fullName evidence="2">Alpha-amylase, catalytic domain</fullName>
        <ecNumber evidence="2">3.2.1.1</ecNumber>
    </submittedName>
</protein>
<organism evidence="2 3">
    <name type="scientific">Heliorestis convoluta</name>
    <dbReference type="NCBI Taxonomy" id="356322"/>
    <lineage>
        <taxon>Bacteria</taxon>
        <taxon>Bacillati</taxon>
        <taxon>Bacillota</taxon>
        <taxon>Clostridia</taxon>
        <taxon>Eubacteriales</taxon>
        <taxon>Heliobacteriaceae</taxon>
        <taxon>Heliorestis</taxon>
    </lineage>
</organism>
<evidence type="ECO:0000259" key="1">
    <source>
        <dbReference type="SMART" id="SM00642"/>
    </source>
</evidence>
<dbReference type="PANTHER" id="PTHR47786:SF2">
    <property type="entry name" value="GLYCOSYL HYDROLASE FAMILY 13 CATALYTIC DOMAIN-CONTAINING PROTEIN"/>
    <property type="match status" value="1"/>
</dbReference>
<dbReference type="Proteomes" id="UP000366051">
    <property type="component" value="Chromosome"/>
</dbReference>
<reference evidence="3" key="1">
    <citation type="submission" date="2019-11" db="EMBL/GenBank/DDBJ databases">
        <title>Genome sequence of Heliorestis convoluta strain HH, an alkaliphilic and minimalistic phototrophic bacterium from a soda lake in Egypt.</title>
        <authorList>
            <person name="Dewey E.D."/>
            <person name="Stokes L.M."/>
            <person name="Burchell B.M."/>
            <person name="Shaffer K.N."/>
            <person name="Huntington A.M."/>
            <person name="Baker J.M."/>
            <person name="Nadendla S."/>
            <person name="Giglio M.G."/>
            <person name="Touchman J.W."/>
            <person name="Blankenship R.E."/>
            <person name="Madigan M.T."/>
            <person name="Sattley W.M."/>
        </authorList>
    </citation>
    <scope>NUCLEOTIDE SEQUENCE [LARGE SCALE GENOMIC DNA]</scope>
    <source>
        <strain evidence="3">HH</strain>
    </source>
</reference>